<evidence type="ECO:0000256" key="7">
    <source>
        <dbReference type="HAMAP-Rule" id="MF_01509"/>
    </source>
</evidence>
<comment type="subunit">
    <text evidence="7">Heteromultimer composed of small subunits (RfcS) and large subunits (RfcL).</text>
</comment>
<accession>A0A497EV91</accession>
<dbReference type="FunFam" id="3.40.50.300:FF:000129">
    <property type="entry name" value="Replication factor C subunit 5"/>
    <property type="match status" value="1"/>
</dbReference>
<dbReference type="FunFam" id="1.10.8.60:FF:000012">
    <property type="entry name" value="Replication factor C subunit 4"/>
    <property type="match status" value="1"/>
</dbReference>
<dbReference type="InterPro" id="IPR047854">
    <property type="entry name" value="RFC_lid"/>
</dbReference>
<name>A0A497EV91_9CREN</name>
<dbReference type="EMBL" id="QMQY01000008">
    <property type="protein sequence ID" value="RLE51303.1"/>
    <property type="molecule type" value="Genomic_DNA"/>
</dbReference>
<dbReference type="HAMAP" id="MF_01509">
    <property type="entry name" value="RfcS"/>
    <property type="match status" value="1"/>
</dbReference>
<dbReference type="GO" id="GO:0005663">
    <property type="term" value="C:DNA replication factor C complex"/>
    <property type="evidence" value="ECO:0007669"/>
    <property type="project" value="InterPro"/>
</dbReference>
<dbReference type="InterPro" id="IPR023748">
    <property type="entry name" value="Rep_factor-C_ssu_arc"/>
</dbReference>
<evidence type="ECO:0000256" key="4">
    <source>
        <dbReference type="ARBA" id="ARBA00022741"/>
    </source>
</evidence>
<dbReference type="NCBIfam" id="NF001679">
    <property type="entry name" value="PRK00440.1"/>
    <property type="match status" value="1"/>
</dbReference>
<dbReference type="GO" id="GO:0006281">
    <property type="term" value="P:DNA repair"/>
    <property type="evidence" value="ECO:0007669"/>
    <property type="project" value="TreeGrafter"/>
</dbReference>
<protein>
    <recommendedName>
        <fullName evidence="2 7">Replication factor C small subunit</fullName>
        <shortName evidence="7">RFC small subunit</shortName>
    </recommendedName>
    <alternativeName>
        <fullName evidence="6 7">Clamp loader small subunit</fullName>
    </alternativeName>
</protein>
<evidence type="ECO:0000256" key="6">
    <source>
        <dbReference type="ARBA" id="ARBA00031749"/>
    </source>
</evidence>
<dbReference type="InterPro" id="IPR050238">
    <property type="entry name" value="DNA_Rep/Repair_Clamp_Loader"/>
</dbReference>
<keyword evidence="4 7" id="KW-0547">Nucleotide-binding</keyword>
<dbReference type="GO" id="GO:0003677">
    <property type="term" value="F:DNA binding"/>
    <property type="evidence" value="ECO:0007669"/>
    <property type="project" value="InterPro"/>
</dbReference>
<dbReference type="AlphaFoldDB" id="A0A497EV91"/>
<dbReference type="InterPro" id="IPR003959">
    <property type="entry name" value="ATPase_AAA_core"/>
</dbReference>
<dbReference type="CDD" id="cd18140">
    <property type="entry name" value="HLD_clamp_RFC"/>
    <property type="match status" value="1"/>
</dbReference>
<dbReference type="CDD" id="cd00009">
    <property type="entry name" value="AAA"/>
    <property type="match status" value="1"/>
</dbReference>
<evidence type="ECO:0000313" key="9">
    <source>
        <dbReference type="EMBL" id="RLE51303.1"/>
    </source>
</evidence>
<dbReference type="Gene3D" id="1.10.8.60">
    <property type="match status" value="1"/>
</dbReference>
<dbReference type="FunFam" id="1.20.272.10:FF:000029">
    <property type="entry name" value="Replication factor C small subunit"/>
    <property type="match status" value="1"/>
</dbReference>
<dbReference type="InterPro" id="IPR008921">
    <property type="entry name" value="DNA_pol3_clamp-load_cplx_C"/>
</dbReference>
<reference evidence="9 10" key="1">
    <citation type="submission" date="2018-06" db="EMBL/GenBank/DDBJ databases">
        <title>Extensive metabolic versatility and redundancy in microbially diverse, dynamic hydrothermal sediments.</title>
        <authorList>
            <person name="Dombrowski N."/>
            <person name="Teske A."/>
            <person name="Baker B.J."/>
        </authorList>
    </citation>
    <scope>NUCLEOTIDE SEQUENCE [LARGE SCALE GENOMIC DNA]</scope>
    <source>
        <strain evidence="9">B30_G17</strain>
    </source>
</reference>
<dbReference type="PANTHER" id="PTHR11669:SF20">
    <property type="entry name" value="REPLICATION FACTOR C SUBUNIT 4"/>
    <property type="match status" value="1"/>
</dbReference>
<gene>
    <name evidence="7" type="primary">rfcS</name>
    <name evidence="9" type="ORF">DRJ21_00415</name>
</gene>
<sequence>MSTNATIMLWTEKYRPQTLDEIVNQKEVIERVKQFVKTRNVPHMLFAGPPGTGKTTTALALAHELYGKYWRRNVLELNASDERGITTIRERVKDYARTMPIGDIPFKIIILDEADNMTADAQQALRRTMELYTRTCRFILIANYSSKIIEPIQSRCAIFRFQPLKDEDIAERIKYIAEKEGVELTEDGLEAILYVAEGDLRRAINTLQAAAALGVVNEKSVYRVVGRASPVEIREMMELALKGNFIKARGKLRELMITYGLSGVDIVRQMHREVFALKIPEDAKVKLADKIGEINFRMVEGADEEIQLSALLAYFSLFGSQMK</sequence>
<dbReference type="SUPFAM" id="SSF48019">
    <property type="entry name" value="post-AAA+ oligomerization domain-like"/>
    <property type="match status" value="1"/>
</dbReference>
<dbReference type="Gene3D" id="1.20.272.10">
    <property type="match status" value="1"/>
</dbReference>
<dbReference type="InterPro" id="IPR013748">
    <property type="entry name" value="Rep_factorC_C"/>
</dbReference>
<dbReference type="GO" id="GO:0006261">
    <property type="term" value="P:DNA-templated DNA replication"/>
    <property type="evidence" value="ECO:0007669"/>
    <property type="project" value="TreeGrafter"/>
</dbReference>
<dbReference type="InterPro" id="IPR003593">
    <property type="entry name" value="AAA+_ATPase"/>
</dbReference>
<keyword evidence="3 7" id="KW-0235">DNA replication</keyword>
<dbReference type="Pfam" id="PF08542">
    <property type="entry name" value="Rep_fac_C"/>
    <property type="match status" value="1"/>
</dbReference>
<evidence type="ECO:0000259" key="8">
    <source>
        <dbReference type="SMART" id="SM00382"/>
    </source>
</evidence>
<organism evidence="9 10">
    <name type="scientific">Thermoproteota archaeon</name>
    <dbReference type="NCBI Taxonomy" id="2056631"/>
    <lineage>
        <taxon>Archaea</taxon>
        <taxon>Thermoproteota</taxon>
    </lineage>
</organism>
<evidence type="ECO:0000256" key="3">
    <source>
        <dbReference type="ARBA" id="ARBA00022705"/>
    </source>
</evidence>
<dbReference type="InterPro" id="IPR027417">
    <property type="entry name" value="P-loop_NTPase"/>
</dbReference>
<proteinExistence type="inferred from homology"/>
<dbReference type="SUPFAM" id="SSF52540">
    <property type="entry name" value="P-loop containing nucleoside triphosphate hydrolases"/>
    <property type="match status" value="1"/>
</dbReference>
<evidence type="ECO:0000313" key="10">
    <source>
        <dbReference type="Proteomes" id="UP000281962"/>
    </source>
</evidence>
<feature type="domain" description="AAA+ ATPase" evidence="8">
    <location>
        <begin position="40"/>
        <end position="167"/>
    </location>
</feature>
<dbReference type="SMART" id="SM00382">
    <property type="entry name" value="AAA"/>
    <property type="match status" value="1"/>
</dbReference>
<dbReference type="Proteomes" id="UP000281962">
    <property type="component" value="Unassembled WGS sequence"/>
</dbReference>
<dbReference type="GO" id="GO:0005524">
    <property type="term" value="F:ATP binding"/>
    <property type="evidence" value="ECO:0007669"/>
    <property type="project" value="UniProtKB-UniRule"/>
</dbReference>
<evidence type="ECO:0000256" key="5">
    <source>
        <dbReference type="ARBA" id="ARBA00022840"/>
    </source>
</evidence>
<dbReference type="GO" id="GO:0003689">
    <property type="term" value="F:DNA clamp loader activity"/>
    <property type="evidence" value="ECO:0007669"/>
    <property type="project" value="UniProtKB-UniRule"/>
</dbReference>
<comment type="caution">
    <text evidence="9">The sequence shown here is derived from an EMBL/GenBank/DDBJ whole genome shotgun (WGS) entry which is preliminary data.</text>
</comment>
<evidence type="ECO:0000256" key="2">
    <source>
        <dbReference type="ARBA" id="ARBA00014164"/>
    </source>
</evidence>
<feature type="binding site" evidence="7">
    <location>
        <begin position="48"/>
        <end position="55"/>
    </location>
    <ligand>
        <name>ATP</name>
        <dbReference type="ChEBI" id="CHEBI:30616"/>
    </ligand>
</feature>
<keyword evidence="5 7" id="KW-0067">ATP-binding</keyword>
<dbReference type="Pfam" id="PF21960">
    <property type="entry name" value="RCF1-5-like_lid"/>
    <property type="match status" value="1"/>
</dbReference>
<dbReference type="Pfam" id="PF00004">
    <property type="entry name" value="AAA"/>
    <property type="match status" value="1"/>
</dbReference>
<dbReference type="Gene3D" id="3.40.50.300">
    <property type="entry name" value="P-loop containing nucleotide triphosphate hydrolases"/>
    <property type="match status" value="1"/>
</dbReference>
<evidence type="ECO:0000256" key="1">
    <source>
        <dbReference type="ARBA" id="ARBA00009668"/>
    </source>
</evidence>
<dbReference type="PANTHER" id="PTHR11669">
    <property type="entry name" value="REPLICATION FACTOR C / DNA POLYMERASE III GAMMA-TAU SUBUNIT"/>
    <property type="match status" value="1"/>
</dbReference>
<comment type="function">
    <text evidence="7">Part of the RFC clamp loader complex which loads the PCNA sliding clamp onto DNA.</text>
</comment>
<comment type="similarity">
    <text evidence="1 7">Belongs to the activator 1 small subunits family. RfcS subfamily.</text>
</comment>
<dbReference type="GO" id="GO:0016887">
    <property type="term" value="F:ATP hydrolysis activity"/>
    <property type="evidence" value="ECO:0007669"/>
    <property type="project" value="InterPro"/>
</dbReference>